<dbReference type="InterPro" id="IPR039569">
    <property type="entry name" value="FAS1-like_DH_region"/>
</dbReference>
<dbReference type="Gene3D" id="3.10.129.10">
    <property type="entry name" value="Hotdog Thioesterase"/>
    <property type="match status" value="2"/>
</dbReference>
<accession>A0A5A7S515</accession>
<dbReference type="InterPro" id="IPR002539">
    <property type="entry name" value="MaoC-like_dom"/>
</dbReference>
<dbReference type="NCBIfam" id="NF040620">
    <property type="entry name" value="fused_HadA_HadB"/>
    <property type="match status" value="1"/>
</dbReference>
<evidence type="ECO:0000313" key="4">
    <source>
        <dbReference type="EMBL" id="KAA0016562.1"/>
    </source>
</evidence>
<keyword evidence="5" id="KW-1185">Reference proteome</keyword>
<comment type="similarity">
    <text evidence="1">Belongs to the enoyl-CoA hydratase/isomerase family.</text>
</comment>
<protein>
    <submittedName>
        <fullName evidence="4">(R)-hydratase</fullName>
    </submittedName>
</protein>
<proteinExistence type="inferred from homology"/>
<sequence>MTVAAVDVASLLGRVYRISDHYEVGREKIREFSRAVQATLPAHYDEGAANALGHSGLIAPTTFTAILGGVAQRCVFAEFLPDYDLSQVLHTEQHITAYRPIMTGDRLSSRITLESYRAVHGQDSFVFTTYITDSSDVVVQGSKTTVIARAGGVIDAHIADAAEHVLMAELEGRPSAVRLIDDADFTATEPQRRTSYPRIDFSDIAVGDELPTHTAYLRRGDLVNYAGVAGDPNPIHWNENIVDLVGLDNVVAHGMLTMGLGAEYVTTWLGDPGALIDYGVRFTRPVYVGVEAPASVQFTGKVRTLDPATRTATIALTATAGGSKIFGRSTATVQLG</sequence>
<dbReference type="RefSeq" id="WP_149433187.1">
    <property type="nucleotide sequence ID" value="NZ_VLNY01000026.1"/>
</dbReference>
<dbReference type="Proteomes" id="UP000322244">
    <property type="component" value="Unassembled WGS sequence"/>
</dbReference>
<name>A0A5A7S515_9NOCA</name>
<organism evidence="4 5">
    <name type="scientific">Antrihabitans cavernicola</name>
    <dbReference type="NCBI Taxonomy" id="2495913"/>
    <lineage>
        <taxon>Bacteria</taxon>
        <taxon>Bacillati</taxon>
        <taxon>Actinomycetota</taxon>
        <taxon>Actinomycetes</taxon>
        <taxon>Mycobacteriales</taxon>
        <taxon>Nocardiaceae</taxon>
        <taxon>Antrihabitans</taxon>
    </lineage>
</organism>
<evidence type="ECO:0000256" key="1">
    <source>
        <dbReference type="ARBA" id="ARBA00005254"/>
    </source>
</evidence>
<dbReference type="Pfam" id="PF13452">
    <property type="entry name" value="FAS1_DH_region"/>
    <property type="match status" value="1"/>
</dbReference>
<dbReference type="EMBL" id="VLNY01000026">
    <property type="protein sequence ID" value="KAA0016562.1"/>
    <property type="molecule type" value="Genomic_DNA"/>
</dbReference>
<feature type="domain" description="FAS1-like dehydratase" evidence="3">
    <location>
        <begin position="12"/>
        <end position="139"/>
    </location>
</feature>
<dbReference type="PANTHER" id="PTHR43841">
    <property type="entry name" value="3-HYDROXYACYL-THIOESTER DEHYDRATASE HTDX-RELATED"/>
    <property type="match status" value="1"/>
</dbReference>
<dbReference type="SUPFAM" id="SSF54637">
    <property type="entry name" value="Thioesterase/thiol ester dehydrase-isomerase"/>
    <property type="match status" value="2"/>
</dbReference>
<evidence type="ECO:0000259" key="2">
    <source>
        <dbReference type="Pfam" id="PF01575"/>
    </source>
</evidence>
<dbReference type="Pfam" id="PF01575">
    <property type="entry name" value="MaoC_dehydratas"/>
    <property type="match status" value="1"/>
</dbReference>
<gene>
    <name evidence="4" type="ORF">FOY51_26080</name>
</gene>
<comment type="caution">
    <text evidence="4">The sequence shown here is derived from an EMBL/GenBank/DDBJ whole genome shotgun (WGS) entry which is preliminary data.</text>
</comment>
<dbReference type="InterPro" id="IPR029069">
    <property type="entry name" value="HotDog_dom_sf"/>
</dbReference>
<reference evidence="4 5" key="1">
    <citation type="submission" date="2019-07" db="EMBL/GenBank/DDBJ databases">
        <title>Rhodococcus cavernicolus sp. nov., isolated from a cave.</title>
        <authorList>
            <person name="Lee S.D."/>
        </authorList>
    </citation>
    <scope>NUCLEOTIDE SEQUENCE [LARGE SCALE GENOMIC DNA]</scope>
    <source>
        <strain evidence="4 5">C1-24</strain>
    </source>
</reference>
<dbReference type="OrthoDB" id="9800237at2"/>
<evidence type="ECO:0000259" key="3">
    <source>
        <dbReference type="Pfam" id="PF13452"/>
    </source>
</evidence>
<feature type="domain" description="MaoC-like" evidence="2">
    <location>
        <begin position="216"/>
        <end position="304"/>
    </location>
</feature>
<dbReference type="CDD" id="cd03441">
    <property type="entry name" value="R_hydratase_like"/>
    <property type="match status" value="1"/>
</dbReference>
<evidence type="ECO:0000313" key="5">
    <source>
        <dbReference type="Proteomes" id="UP000322244"/>
    </source>
</evidence>
<dbReference type="PANTHER" id="PTHR43841:SF3">
    <property type="entry name" value="(3R)-HYDROXYACYL-ACP DEHYDRATASE SUBUNIT HADB"/>
    <property type="match status" value="1"/>
</dbReference>
<dbReference type="AlphaFoldDB" id="A0A5A7S515"/>